<evidence type="ECO:0000313" key="2">
    <source>
        <dbReference type="EMBL" id="RUL87643.1"/>
    </source>
</evidence>
<proteinExistence type="predicted"/>
<keyword evidence="1" id="KW-0732">Signal</keyword>
<organism evidence="2 3">
    <name type="scientific">Tautonia sociabilis</name>
    <dbReference type="NCBI Taxonomy" id="2080755"/>
    <lineage>
        <taxon>Bacteria</taxon>
        <taxon>Pseudomonadati</taxon>
        <taxon>Planctomycetota</taxon>
        <taxon>Planctomycetia</taxon>
        <taxon>Isosphaerales</taxon>
        <taxon>Isosphaeraceae</taxon>
        <taxon>Tautonia</taxon>
    </lineage>
</organism>
<dbReference type="InterPro" id="IPR029058">
    <property type="entry name" value="AB_hydrolase_fold"/>
</dbReference>
<protein>
    <recommendedName>
        <fullName evidence="4">Alpha/beta hydrolase</fullName>
    </recommendedName>
</protein>
<gene>
    <name evidence="2" type="ORF">TsocGM_11585</name>
</gene>
<dbReference type="SUPFAM" id="SSF53474">
    <property type="entry name" value="alpha/beta-Hydrolases"/>
    <property type="match status" value="1"/>
</dbReference>
<dbReference type="OrthoDB" id="869379at2"/>
<keyword evidence="3" id="KW-1185">Reference proteome</keyword>
<name>A0A432MJQ5_9BACT</name>
<sequence>MSERASSAGCLAILLATSVVLPPAAQAGWHPLSRGEPPTLRLWEPYRPGAIPVVLIHGLASDAGSWEPMIARLRTDPVLADRFQFWTFSYDSCVALPLSAASFRAALVRTRREIDPGGIDPALDRMVLVGQSQGGLIAKMAAQDSGWTLWDATFSRRPEQIRCSSEGRTALVAAFVTRRVASVSRLVFIATPHHGSAGPAVPAARLKDRLLSGRRRSELAGPIEEVVLLNGREVLSPSLRRVPMGAIGGLSWNSPILEALRRTPIAPEVPCHSIIPRLRLPLPGLHTDGIVRYESSHLEGAASEVVVPGPHDSVGRPEVAAEVARILRLHLVEGGSAAGCRIVPGRPDREGGEVPWVIGGRDQPNGNAFMKSSPSFSKKPLSCWRWNSRICRR</sequence>
<dbReference type="Proteomes" id="UP000280296">
    <property type="component" value="Unassembled WGS sequence"/>
</dbReference>
<evidence type="ECO:0000313" key="3">
    <source>
        <dbReference type="Proteomes" id="UP000280296"/>
    </source>
</evidence>
<feature type="chain" id="PRO_5019496274" description="Alpha/beta hydrolase" evidence="1">
    <location>
        <begin position="28"/>
        <end position="393"/>
    </location>
</feature>
<reference evidence="2 3" key="1">
    <citation type="submission" date="2018-12" db="EMBL/GenBank/DDBJ databases">
        <authorList>
            <person name="Toschakov S.V."/>
        </authorList>
    </citation>
    <scope>NUCLEOTIDE SEQUENCE [LARGE SCALE GENOMIC DNA]</scope>
    <source>
        <strain evidence="2 3">GM2012</strain>
    </source>
</reference>
<feature type="signal peptide" evidence="1">
    <location>
        <begin position="1"/>
        <end position="27"/>
    </location>
</feature>
<comment type="caution">
    <text evidence="2">The sequence shown here is derived from an EMBL/GenBank/DDBJ whole genome shotgun (WGS) entry which is preliminary data.</text>
</comment>
<accession>A0A432MJQ5</accession>
<evidence type="ECO:0000256" key="1">
    <source>
        <dbReference type="SAM" id="SignalP"/>
    </source>
</evidence>
<evidence type="ECO:0008006" key="4">
    <source>
        <dbReference type="Google" id="ProtNLM"/>
    </source>
</evidence>
<reference evidence="2 3" key="2">
    <citation type="submission" date="2019-01" db="EMBL/GenBank/DDBJ databases">
        <title>Tautonia sociabilis, a novel thermotolerant planctomycete of Isosphaeraceae family, isolated from a 4000 m deep subterranean habitat.</title>
        <authorList>
            <person name="Kovaleva O.L."/>
            <person name="Elcheninov A.G."/>
            <person name="Van Heerden E."/>
            <person name="Toshchakov S.V."/>
            <person name="Novikov A."/>
            <person name="Bonch-Osmolovskaya E.A."/>
            <person name="Kublanov I.V."/>
        </authorList>
    </citation>
    <scope>NUCLEOTIDE SEQUENCE [LARGE SCALE GENOMIC DNA]</scope>
    <source>
        <strain evidence="2 3">GM2012</strain>
    </source>
</reference>
<dbReference type="AlphaFoldDB" id="A0A432MJQ5"/>
<dbReference type="RefSeq" id="WP_126725531.1">
    <property type="nucleotide sequence ID" value="NZ_RYZH01000019.1"/>
</dbReference>
<dbReference type="Gene3D" id="3.40.50.1820">
    <property type="entry name" value="alpha/beta hydrolase"/>
    <property type="match status" value="1"/>
</dbReference>
<dbReference type="EMBL" id="RYZH01000019">
    <property type="protein sequence ID" value="RUL87643.1"/>
    <property type="molecule type" value="Genomic_DNA"/>
</dbReference>